<comment type="caution">
    <text evidence="2">The sequence shown here is derived from an EMBL/GenBank/DDBJ whole genome shotgun (WGS) entry which is preliminary data.</text>
</comment>
<organism evidence="2 3">
    <name type="scientific">Brassica cretica</name>
    <name type="common">Mustard</name>
    <dbReference type="NCBI Taxonomy" id="69181"/>
    <lineage>
        <taxon>Eukaryota</taxon>
        <taxon>Viridiplantae</taxon>
        <taxon>Streptophyta</taxon>
        <taxon>Embryophyta</taxon>
        <taxon>Tracheophyta</taxon>
        <taxon>Spermatophyta</taxon>
        <taxon>Magnoliopsida</taxon>
        <taxon>eudicotyledons</taxon>
        <taxon>Gunneridae</taxon>
        <taxon>Pentapetalae</taxon>
        <taxon>rosids</taxon>
        <taxon>malvids</taxon>
        <taxon>Brassicales</taxon>
        <taxon>Brassicaceae</taxon>
        <taxon>Brassiceae</taxon>
        <taxon>Brassica</taxon>
    </lineage>
</organism>
<proteinExistence type="predicted"/>
<feature type="compositionally biased region" description="Acidic residues" evidence="1">
    <location>
        <begin position="1"/>
        <end position="11"/>
    </location>
</feature>
<accession>A0A8S9N9Q4</accession>
<gene>
    <name evidence="2" type="ORF">F2Q69_00056089</name>
</gene>
<name>A0A8S9N9Q4_BRACR</name>
<reference evidence="2" key="1">
    <citation type="submission" date="2019-12" db="EMBL/GenBank/DDBJ databases">
        <title>Genome sequencing and annotation of Brassica cretica.</title>
        <authorList>
            <person name="Studholme D.J."/>
            <person name="Sarris P."/>
        </authorList>
    </citation>
    <scope>NUCLEOTIDE SEQUENCE</scope>
    <source>
        <strain evidence="2">PFS-109/04</strain>
        <tissue evidence="2">Leaf</tissue>
    </source>
</reference>
<evidence type="ECO:0000313" key="3">
    <source>
        <dbReference type="Proteomes" id="UP000712600"/>
    </source>
</evidence>
<dbReference type="EMBL" id="QGKX02002183">
    <property type="protein sequence ID" value="KAF3489304.1"/>
    <property type="molecule type" value="Genomic_DNA"/>
</dbReference>
<evidence type="ECO:0000313" key="2">
    <source>
        <dbReference type="EMBL" id="KAF3489304.1"/>
    </source>
</evidence>
<evidence type="ECO:0000256" key="1">
    <source>
        <dbReference type="SAM" id="MobiDB-lite"/>
    </source>
</evidence>
<feature type="region of interest" description="Disordered" evidence="1">
    <location>
        <begin position="1"/>
        <end position="52"/>
    </location>
</feature>
<dbReference type="Proteomes" id="UP000712600">
    <property type="component" value="Unassembled WGS sequence"/>
</dbReference>
<sequence>MIPSQETEDPQEAGQVPTRHGRGTPQDLETEANKRLKGSQEGSAAEQRARRR</sequence>
<protein>
    <submittedName>
        <fullName evidence="2">Uncharacterized protein</fullName>
    </submittedName>
</protein>
<dbReference type="AlphaFoldDB" id="A0A8S9N9Q4"/>